<feature type="compositionally biased region" description="Basic and acidic residues" evidence="1">
    <location>
        <begin position="71"/>
        <end position="86"/>
    </location>
</feature>
<proteinExistence type="predicted"/>
<dbReference type="AlphaFoldDB" id="A0A1C4WSV5"/>
<keyword evidence="3" id="KW-1185">Reference proteome</keyword>
<gene>
    <name evidence="2" type="ORF">GA0070564_102483</name>
</gene>
<evidence type="ECO:0000313" key="2">
    <source>
        <dbReference type="EMBL" id="SCE99249.1"/>
    </source>
</evidence>
<dbReference type="Proteomes" id="UP000199504">
    <property type="component" value="Unassembled WGS sequence"/>
</dbReference>
<name>A0A1C4WSV5_9ACTN</name>
<accession>A0A1C4WSV5</accession>
<feature type="region of interest" description="Disordered" evidence="1">
    <location>
        <begin position="60"/>
        <end position="104"/>
    </location>
</feature>
<sequence>MGRRWKWFLRPRMVVIDLTGRAVPDGDVPGRFRRLAVEHVVPEFRVTSRCDGALVYERPEERAAGSAARNQRADRYGPDRLGERNRGRFATPAGEPSPGVQPVEPIKRDADDALFVTPAQIARANRLADQHWRRPTEDPRTMKCQDCRADGTCPRAAWADSIITRCLRTYWR</sequence>
<evidence type="ECO:0000313" key="3">
    <source>
        <dbReference type="Proteomes" id="UP000199504"/>
    </source>
</evidence>
<reference evidence="3" key="1">
    <citation type="submission" date="2016-06" db="EMBL/GenBank/DDBJ databases">
        <authorList>
            <person name="Varghese N."/>
            <person name="Submissions Spin"/>
        </authorList>
    </citation>
    <scope>NUCLEOTIDE SEQUENCE [LARGE SCALE GENOMIC DNA]</scope>
    <source>
        <strain evidence="3">DSM 44830</strain>
    </source>
</reference>
<protein>
    <submittedName>
        <fullName evidence="2">Uncharacterized protein</fullName>
    </submittedName>
</protein>
<dbReference type="EMBL" id="FMCX01000002">
    <property type="protein sequence ID" value="SCE99249.1"/>
    <property type="molecule type" value="Genomic_DNA"/>
</dbReference>
<evidence type="ECO:0000256" key="1">
    <source>
        <dbReference type="SAM" id="MobiDB-lite"/>
    </source>
</evidence>
<organism evidence="2 3">
    <name type="scientific">Micromonospora mirobrigensis</name>
    <dbReference type="NCBI Taxonomy" id="262898"/>
    <lineage>
        <taxon>Bacteria</taxon>
        <taxon>Bacillati</taxon>
        <taxon>Actinomycetota</taxon>
        <taxon>Actinomycetes</taxon>
        <taxon>Micromonosporales</taxon>
        <taxon>Micromonosporaceae</taxon>
        <taxon>Micromonospora</taxon>
    </lineage>
</organism>